<feature type="domain" description="DUF2828" evidence="2">
    <location>
        <begin position="133"/>
        <end position="238"/>
    </location>
</feature>
<dbReference type="InterPro" id="IPR036465">
    <property type="entry name" value="vWFA_dom_sf"/>
</dbReference>
<evidence type="ECO:0000313" key="4">
    <source>
        <dbReference type="EMBL" id="KAJ8613236.1"/>
    </source>
</evidence>
<dbReference type="Gene3D" id="3.40.50.410">
    <property type="entry name" value="von Willebrand factor, type A domain"/>
    <property type="match status" value="1"/>
</dbReference>
<evidence type="ECO:0000259" key="3">
    <source>
        <dbReference type="Pfam" id="PF25043"/>
    </source>
</evidence>
<feature type="region of interest" description="Disordered" evidence="1">
    <location>
        <begin position="563"/>
        <end position="594"/>
    </location>
</feature>
<dbReference type="InterPro" id="IPR011205">
    <property type="entry name" value="UCP015417_vWA"/>
</dbReference>
<comment type="caution">
    <text evidence="4">The sequence shown here is derived from an EMBL/GenBank/DDBJ whole genome shotgun (WGS) entry which is preliminary data.</text>
</comment>
<evidence type="ECO:0000259" key="2">
    <source>
        <dbReference type="Pfam" id="PF11443"/>
    </source>
</evidence>
<sequence length="594" mass="65312">MSFLKAMDAMTSRVRGENMSAELTAEGVGDARVALFAALVRGAPEARILDLVTAVMLFSHTDPQAPVDLVVMAFQTRDCRGGKGERALFYVLFREIFNLAPETALGLLDLVPSYGYWKDLFVMHEKGPERLQRAIISLVADQLRRDASALDAGDRVSLAAKYAPRQKRRFDCASKALAAALFGTASDNRKRYRQLVARLTAALDTPEVKMCARRWAEIDASRVPSLCLARSRKGFLNEKLHRKRLMTKEEDVTGDRFPTDEDRVKCRKALRAAAGKRIVKGKQLFPHDLVRTAMGFNTSSSTLEADVLDAQWAQVVQSVAKTASPLDGSVALVDVSGSMSGQPMQVAIALGLLVAQLAAPAYANRVLTFESTPRWFEIDPDAKLVDKVRSLQRAPWGGSTNFAAAIDLILDACVQHDVKPDEIPDLVVFSDMQFDLANGVAGAWQTHHERLVQRFAEAGKTACGQPWDPPMITFWNLRGDTHNGGFMVEADKPGCRVLGGFSPALLKFVLEGEQMIQVEDVLPDGSTTTVKVRPTPYDTMRHALDDPRYDAIRLKLAASTESPFAPYTFTPSSEEEEEEEDATAVTTNDDCDAD</sequence>
<name>A0AAD7UNN8_9STRA</name>
<dbReference type="AlphaFoldDB" id="A0AAD7UNN8"/>
<dbReference type="PANTHER" id="PTHR31373:SF27">
    <property type="entry name" value="TROVE DOMAIN-CONTAINING PROTEIN"/>
    <property type="match status" value="1"/>
</dbReference>
<proteinExistence type="predicted"/>
<accession>A0AAD7UNN8</accession>
<protein>
    <submittedName>
        <fullName evidence="4">Uncharacterized protein</fullName>
    </submittedName>
</protein>
<evidence type="ECO:0000313" key="5">
    <source>
        <dbReference type="Proteomes" id="UP001230188"/>
    </source>
</evidence>
<dbReference type="InterPro" id="IPR058580">
    <property type="entry name" value="DUF2828"/>
</dbReference>
<evidence type="ECO:0000256" key="1">
    <source>
        <dbReference type="SAM" id="MobiDB-lite"/>
    </source>
</evidence>
<organism evidence="4 5">
    <name type="scientific">Chrysophaeum taylorii</name>
    <dbReference type="NCBI Taxonomy" id="2483200"/>
    <lineage>
        <taxon>Eukaryota</taxon>
        <taxon>Sar</taxon>
        <taxon>Stramenopiles</taxon>
        <taxon>Ochrophyta</taxon>
        <taxon>Pelagophyceae</taxon>
        <taxon>Pelagomonadales</taxon>
        <taxon>Pelagomonadaceae</taxon>
        <taxon>Chrysophaeum</taxon>
    </lineage>
</organism>
<dbReference type="Pfam" id="PF25043">
    <property type="entry name" value="DUF7788"/>
    <property type="match status" value="1"/>
</dbReference>
<dbReference type="Proteomes" id="UP001230188">
    <property type="component" value="Unassembled WGS sequence"/>
</dbReference>
<feature type="compositionally biased region" description="Acidic residues" evidence="1">
    <location>
        <begin position="573"/>
        <end position="582"/>
    </location>
</feature>
<dbReference type="Pfam" id="PF11443">
    <property type="entry name" value="DUF2828"/>
    <property type="match status" value="1"/>
</dbReference>
<dbReference type="InterPro" id="IPR056690">
    <property type="entry name" value="DUF7788"/>
</dbReference>
<gene>
    <name evidence="4" type="ORF">CTAYLR_004530</name>
</gene>
<dbReference type="SUPFAM" id="SSF53300">
    <property type="entry name" value="vWA-like"/>
    <property type="match status" value="1"/>
</dbReference>
<dbReference type="PANTHER" id="PTHR31373">
    <property type="entry name" value="OS06G0652100 PROTEIN"/>
    <property type="match status" value="1"/>
</dbReference>
<keyword evidence="5" id="KW-1185">Reference proteome</keyword>
<feature type="domain" description="DUF7788" evidence="3">
    <location>
        <begin position="329"/>
        <end position="543"/>
    </location>
</feature>
<reference evidence="4" key="1">
    <citation type="submission" date="2023-01" db="EMBL/GenBank/DDBJ databases">
        <title>Metagenome sequencing of chrysophaentin producing Chrysophaeum taylorii.</title>
        <authorList>
            <person name="Davison J."/>
            <person name="Bewley C."/>
        </authorList>
    </citation>
    <scope>NUCLEOTIDE SEQUENCE</scope>
    <source>
        <strain evidence="4">NIES-1699</strain>
    </source>
</reference>
<dbReference type="EMBL" id="JAQMWT010000034">
    <property type="protein sequence ID" value="KAJ8613236.1"/>
    <property type="molecule type" value="Genomic_DNA"/>
</dbReference>